<reference evidence="2" key="1">
    <citation type="submission" date="2020-05" db="EMBL/GenBank/DDBJ databases">
        <authorList>
            <person name="Chiriac C."/>
            <person name="Salcher M."/>
            <person name="Ghai R."/>
            <person name="Kavagutti S V."/>
        </authorList>
    </citation>
    <scope>NUCLEOTIDE SEQUENCE</scope>
</reference>
<dbReference type="SUPFAM" id="SSF53756">
    <property type="entry name" value="UDP-Glycosyltransferase/glycogen phosphorylase"/>
    <property type="match status" value="1"/>
</dbReference>
<protein>
    <submittedName>
        <fullName evidence="2">Unannotated protein</fullName>
    </submittedName>
</protein>
<organism evidence="2">
    <name type="scientific">freshwater metagenome</name>
    <dbReference type="NCBI Taxonomy" id="449393"/>
    <lineage>
        <taxon>unclassified sequences</taxon>
        <taxon>metagenomes</taxon>
        <taxon>ecological metagenomes</taxon>
    </lineage>
</organism>
<dbReference type="EMBL" id="CAEZUP010000087">
    <property type="protein sequence ID" value="CAB4619423.1"/>
    <property type="molecule type" value="Genomic_DNA"/>
</dbReference>
<gene>
    <name evidence="2" type="ORF">UFOPK1835_01648</name>
</gene>
<proteinExistence type="predicted"/>
<evidence type="ECO:0000256" key="1">
    <source>
        <dbReference type="SAM" id="MobiDB-lite"/>
    </source>
</evidence>
<accession>A0A6J6I490</accession>
<evidence type="ECO:0000313" key="2">
    <source>
        <dbReference type="EMBL" id="CAB4619423.1"/>
    </source>
</evidence>
<feature type="region of interest" description="Disordered" evidence="1">
    <location>
        <begin position="1"/>
        <end position="38"/>
    </location>
</feature>
<name>A0A6J6I490_9ZZZZ</name>
<feature type="compositionally biased region" description="Pro residues" evidence="1">
    <location>
        <begin position="16"/>
        <end position="28"/>
    </location>
</feature>
<sequence length="663" mass="72673">MLKRFRRDPEVDPTPEAVPEPTPEPSPEPVIDRSSDFGTLFDPDHYRSQVDNGFEMDPGEALEHFLTVGWLLGLDPSAEFSTDGYLSGNHDVEVAGLNPLRHYVSSGRAEGRRAISPSSFAQMQRSAEEREAAAAALEKLRVDLRRYLVSLGFDVDPVDLVFPSERSEPDVVDPGWFDVDFYLAGNPDVRASGVDPLAHFMHGGFRRNRLPAPRGAAARYEPVSDVDRVLAAESRRTGVSRRNSENDPATVSTGDQVLADFRRAGFGERDALVIAFGHDDYGTAVGGIQLCAGFEQQQFALDGATYAYIFPSETGSLLRPVESGEGLVCCRVNGILVSGSFRLSEFVDALIEASPGGPVVAGIVKHSTSGHEPERVAEAIGRLSPRKLVWWVHDYSAHCVNFLLLRNGVNFCGDPRLDVQSCSVCSFGQERSDHVLRVRKLLDAFDWEVCAPSAAAAEVSIAGSTPLPMKPRVVPHGRLVGTGNTASMMVNEGKVRVAFVGHTAFHKGWETFLEFSRSSSAHLFEFYHFGIDDQSFPRIEFVKLEQRAGNLGVATELLVEYGIEAVLNWPRWKETFNFVNFESLAAGCLVITNPDSGHVVDAAREFDRAIVFDSIEELLSDVGLAERIRSHHLEVPRQVMAFEMTGLSSAIITVTSPEVGGPR</sequence>
<dbReference type="AlphaFoldDB" id="A0A6J6I490"/>